<proteinExistence type="inferred from homology"/>
<accession>A0A2J6WP06</accession>
<dbReference type="GO" id="GO:0006355">
    <property type="term" value="P:regulation of DNA-templated transcription"/>
    <property type="evidence" value="ECO:0007669"/>
    <property type="project" value="InterPro"/>
</dbReference>
<dbReference type="PANTHER" id="PTHR34772">
    <property type="entry name" value="RNA-BINDING PROTEIN HFQ"/>
    <property type="match status" value="1"/>
</dbReference>
<evidence type="ECO:0000256" key="3">
    <source>
        <dbReference type="HAMAP-Rule" id="MF_00436"/>
    </source>
</evidence>
<dbReference type="EMBL" id="PNIN01000027">
    <property type="protein sequence ID" value="PMP72096.1"/>
    <property type="molecule type" value="Genomic_DNA"/>
</dbReference>
<evidence type="ECO:0000259" key="4">
    <source>
        <dbReference type="PROSITE" id="PS52002"/>
    </source>
</evidence>
<evidence type="ECO:0000313" key="5">
    <source>
        <dbReference type="EMBL" id="PMP72096.1"/>
    </source>
</evidence>
<keyword evidence="2 3" id="KW-0346">Stress response</keyword>
<protein>
    <recommendedName>
        <fullName evidence="3">RNA-binding protein Hfq</fullName>
    </recommendedName>
</protein>
<evidence type="ECO:0000256" key="1">
    <source>
        <dbReference type="ARBA" id="ARBA00022884"/>
    </source>
</evidence>
<dbReference type="AlphaFoldDB" id="A0A2J6WP06"/>
<dbReference type="RefSeq" id="WP_424605754.1">
    <property type="nucleotide sequence ID" value="NZ_JBNAVA010000007.1"/>
</dbReference>
<evidence type="ECO:0000313" key="6">
    <source>
        <dbReference type="Proteomes" id="UP000242881"/>
    </source>
</evidence>
<evidence type="ECO:0000256" key="2">
    <source>
        <dbReference type="ARBA" id="ARBA00023016"/>
    </source>
</evidence>
<dbReference type="HAMAP" id="MF_00436">
    <property type="entry name" value="Hfq"/>
    <property type="match status" value="1"/>
</dbReference>
<comment type="caution">
    <text evidence="5">The sequence shown here is derived from an EMBL/GenBank/DDBJ whole genome shotgun (WGS) entry which is preliminary data.</text>
</comment>
<dbReference type="CDD" id="cd01716">
    <property type="entry name" value="Hfq"/>
    <property type="match status" value="1"/>
</dbReference>
<dbReference type="NCBIfam" id="TIGR02383">
    <property type="entry name" value="Hfq"/>
    <property type="match status" value="1"/>
</dbReference>
<gene>
    <name evidence="3 5" type="primary">hfq</name>
    <name evidence="5" type="ORF">C0187_02270</name>
</gene>
<dbReference type="Gene3D" id="2.30.30.100">
    <property type="match status" value="2"/>
</dbReference>
<dbReference type="PANTHER" id="PTHR34772:SF1">
    <property type="entry name" value="RNA-BINDING PROTEIN HFQ"/>
    <property type="match status" value="1"/>
</dbReference>
<dbReference type="GO" id="GO:0043487">
    <property type="term" value="P:regulation of RNA stability"/>
    <property type="evidence" value="ECO:0007669"/>
    <property type="project" value="TreeGrafter"/>
</dbReference>
<dbReference type="GO" id="GO:0005829">
    <property type="term" value="C:cytosol"/>
    <property type="evidence" value="ECO:0007669"/>
    <property type="project" value="TreeGrafter"/>
</dbReference>
<comment type="subunit">
    <text evidence="3">Homohexamer.</text>
</comment>
<dbReference type="Pfam" id="PF17209">
    <property type="entry name" value="Hfq"/>
    <property type="match status" value="1"/>
</dbReference>
<dbReference type="SUPFAM" id="SSF50182">
    <property type="entry name" value="Sm-like ribonucleoproteins"/>
    <property type="match status" value="1"/>
</dbReference>
<comment type="function">
    <text evidence="3">RNA chaperone that binds small regulatory RNA (sRNAs) and mRNAs to facilitate mRNA translational regulation in response to envelope stress, environmental stress and changes in metabolite concentrations. Also binds with high specificity to tRNAs.</text>
</comment>
<name>A0A2J6WP06_9BACT</name>
<dbReference type="GO" id="GO:0003723">
    <property type="term" value="F:RNA binding"/>
    <property type="evidence" value="ECO:0007669"/>
    <property type="project" value="UniProtKB-UniRule"/>
</dbReference>
<comment type="similarity">
    <text evidence="3">Belongs to the Hfq family.</text>
</comment>
<dbReference type="InterPro" id="IPR010920">
    <property type="entry name" value="LSM_dom_sf"/>
</dbReference>
<sequence length="166" mass="19185">MSLYAQLEFVYLQNASIKSVPLLFIMNNKERFRGKIVDFDQYTIISDDLGYKLSHSKKDIATIASVKNIIDIEYISKTYYQSNLGKKPKHLKPPMQDIFLNEVRKSKSPVTIYLRNGVKIKGNLIGFDDYTILLSYEDKQQLVYKSSVSTVHPIYQDGEIIKYDGE</sequence>
<dbReference type="InterPro" id="IPR005001">
    <property type="entry name" value="Hfq"/>
</dbReference>
<organism evidence="5 6">
    <name type="scientific">Calditerrivibrio nitroreducens</name>
    <dbReference type="NCBI Taxonomy" id="477976"/>
    <lineage>
        <taxon>Bacteria</taxon>
        <taxon>Pseudomonadati</taxon>
        <taxon>Deferribacterota</taxon>
        <taxon>Deferribacteres</taxon>
        <taxon>Deferribacterales</taxon>
        <taxon>Calditerrivibrionaceae</taxon>
    </lineage>
</organism>
<keyword evidence="1 3" id="KW-0694">RNA-binding</keyword>
<feature type="domain" description="Sm" evidence="4">
    <location>
        <begin position="97"/>
        <end position="157"/>
    </location>
</feature>
<dbReference type="PROSITE" id="PS52002">
    <property type="entry name" value="SM"/>
    <property type="match status" value="1"/>
</dbReference>
<dbReference type="InterPro" id="IPR047575">
    <property type="entry name" value="Sm"/>
</dbReference>
<dbReference type="GO" id="GO:0045974">
    <property type="term" value="P:regulation of translation, ncRNA-mediated"/>
    <property type="evidence" value="ECO:0007669"/>
    <property type="project" value="TreeGrafter"/>
</dbReference>
<dbReference type="Proteomes" id="UP000242881">
    <property type="component" value="Unassembled WGS sequence"/>
</dbReference>
<reference evidence="5 6" key="1">
    <citation type="submission" date="2018-01" db="EMBL/GenBank/DDBJ databases">
        <title>Metagenomic assembled genomes from two thermal pools in the Uzon Caldera, Kamchatka, Russia.</title>
        <authorList>
            <person name="Wilkins L."/>
            <person name="Ettinger C."/>
        </authorList>
    </citation>
    <scope>NUCLEOTIDE SEQUENCE [LARGE SCALE GENOMIC DNA]</scope>
    <source>
        <strain evidence="5">ZAV-05</strain>
    </source>
</reference>